<dbReference type="CDD" id="cd00303">
    <property type="entry name" value="retropepsin_like"/>
    <property type="match status" value="1"/>
</dbReference>
<evidence type="ECO:0000313" key="3">
    <source>
        <dbReference type="Proteomes" id="UP000447434"/>
    </source>
</evidence>
<keyword evidence="2" id="KW-0808">Transferase</keyword>
<dbReference type="CDD" id="cd01647">
    <property type="entry name" value="RT_LTR"/>
    <property type="match status" value="1"/>
</dbReference>
<organism evidence="2 3">
    <name type="scientific">Lupinus albus</name>
    <name type="common">White lupine</name>
    <name type="synonym">Lupinus termis</name>
    <dbReference type="NCBI Taxonomy" id="3870"/>
    <lineage>
        <taxon>Eukaryota</taxon>
        <taxon>Viridiplantae</taxon>
        <taxon>Streptophyta</taxon>
        <taxon>Embryophyta</taxon>
        <taxon>Tracheophyta</taxon>
        <taxon>Spermatophyta</taxon>
        <taxon>Magnoliopsida</taxon>
        <taxon>eudicotyledons</taxon>
        <taxon>Gunneridae</taxon>
        <taxon>Pentapetalae</taxon>
        <taxon>rosids</taxon>
        <taxon>fabids</taxon>
        <taxon>Fabales</taxon>
        <taxon>Fabaceae</taxon>
        <taxon>Papilionoideae</taxon>
        <taxon>50 kb inversion clade</taxon>
        <taxon>genistoids sensu lato</taxon>
        <taxon>core genistoids</taxon>
        <taxon>Genisteae</taxon>
        <taxon>Lupinus</taxon>
    </lineage>
</organism>
<dbReference type="Pfam" id="PF08284">
    <property type="entry name" value="RVP_2"/>
    <property type="match status" value="1"/>
</dbReference>
<dbReference type="Gene3D" id="3.10.10.10">
    <property type="entry name" value="HIV Type 1 Reverse Transcriptase, subunit A, domain 1"/>
    <property type="match status" value="1"/>
</dbReference>
<dbReference type="GO" id="GO:0016740">
    <property type="term" value="F:transferase activity"/>
    <property type="evidence" value="ECO:0007669"/>
    <property type="project" value="UniProtKB-KW"/>
</dbReference>
<dbReference type="AlphaFoldDB" id="A0A6A4NIQ8"/>
<keyword evidence="3" id="KW-1185">Reference proteome</keyword>
<name>A0A6A4NIQ8_LUPAL</name>
<dbReference type="EMBL" id="WOCE01000024">
    <property type="protein sequence ID" value="KAE9586507.1"/>
    <property type="molecule type" value="Genomic_DNA"/>
</dbReference>
<gene>
    <name evidence="2" type="ORF">Lalb_Chr24g0402721</name>
</gene>
<dbReference type="Gene3D" id="2.40.70.10">
    <property type="entry name" value="Acid Proteases"/>
    <property type="match status" value="1"/>
</dbReference>
<dbReference type="InterPro" id="IPR021109">
    <property type="entry name" value="Peptidase_aspartic_dom_sf"/>
</dbReference>
<dbReference type="InterPro" id="IPR032567">
    <property type="entry name" value="RTL1-rel"/>
</dbReference>
<dbReference type="SUPFAM" id="SSF56672">
    <property type="entry name" value="DNA/RNA polymerases"/>
    <property type="match status" value="1"/>
</dbReference>
<dbReference type="SUPFAM" id="SSF50630">
    <property type="entry name" value="Acid proteases"/>
    <property type="match status" value="1"/>
</dbReference>
<feature type="region of interest" description="Disordered" evidence="1">
    <location>
        <begin position="205"/>
        <end position="225"/>
    </location>
</feature>
<comment type="caution">
    <text evidence="2">The sequence shown here is derived from an EMBL/GenBank/DDBJ whole genome shotgun (WGS) entry which is preliminary data.</text>
</comment>
<evidence type="ECO:0000313" key="2">
    <source>
        <dbReference type="EMBL" id="KAE9586507.1"/>
    </source>
</evidence>
<dbReference type="InterPro" id="IPR043502">
    <property type="entry name" value="DNA/RNA_pol_sf"/>
</dbReference>
<reference evidence="3" key="1">
    <citation type="journal article" date="2020" name="Nat. Commun.">
        <title>Genome sequence of the cluster root forming white lupin.</title>
        <authorList>
            <person name="Hufnagel B."/>
            <person name="Marques A."/>
            <person name="Soriano A."/>
            <person name="Marques L."/>
            <person name="Divol F."/>
            <person name="Doumas P."/>
            <person name="Sallet E."/>
            <person name="Mancinotti D."/>
            <person name="Carrere S."/>
            <person name="Marande W."/>
            <person name="Arribat S."/>
            <person name="Keller J."/>
            <person name="Huneau C."/>
            <person name="Blein T."/>
            <person name="Aime D."/>
            <person name="Laguerre M."/>
            <person name="Taylor J."/>
            <person name="Schubert V."/>
            <person name="Nelson M."/>
            <person name="Geu-Flores F."/>
            <person name="Crespi M."/>
            <person name="Gallardo-Guerrero K."/>
            <person name="Delaux P.-M."/>
            <person name="Salse J."/>
            <person name="Berges H."/>
            <person name="Guyot R."/>
            <person name="Gouzy J."/>
            <person name="Peret B."/>
        </authorList>
    </citation>
    <scope>NUCLEOTIDE SEQUENCE [LARGE SCALE GENOMIC DNA]</scope>
    <source>
        <strain evidence="3">cv. Amiga</strain>
    </source>
</reference>
<dbReference type="OrthoDB" id="1749187at2759"/>
<accession>A0A6A4NIQ8</accession>
<feature type="compositionally biased region" description="Low complexity" evidence="1">
    <location>
        <begin position="210"/>
        <end position="221"/>
    </location>
</feature>
<sequence>MVSTRSQTRTMDSWVQEREEIQIRMELNEARTQKAEELLAAIALKLGVSQGEESSGNSEEVGSHQAPIGTDRWRKLDIPIFIGEDAYGWVQKLERYFSMRCVADQEKMRATIVALEGKALSWFQWWEGCNPSPTWEGFKIAVVRRFQPAMVQNPFELLLSLKQEGSKNLVVHKKTSQGSVRSFGAAKENSYQKVVSVNPYSANNSKKDTSSVGNVVGSSRSLPEADNSRRIGTYRRLSSVEMREKREKGLCFRCDEPYFREHKCRNRQLKMLLLAEEDEDEEPLVEEQAEVQNFNSLQLSLYSMTGLTSSRSWKIGGMVGSKQVVVMIDCGASHNFISQELVKELQLQVEATKAYVVEIGDGHHIKCKGRCTQLTLCLPQFEVCQDFYLFALKGVDMVLGLEWLASLGKVKADFGKMMLTVRRGGANITIMGDPALTKVELSLGAFMQVLLEKGEGLILQPEQLRGQKTMVPKELEEILQQYQIVFKDIEGLPPVRTHDHAIYIKEGADIPHIRPYKCPYYQKAEIERLVVEMLMAGVIRPSISPYASPIILVKKKDGGWRFCVDYRALNKVTIPNKFPIPLIEELFDELGHAKIFSKLDLNLDTIK</sequence>
<protein>
    <submittedName>
        <fullName evidence="2">Putative nucleotidyltransferase, Ribonuclease H</fullName>
    </submittedName>
</protein>
<proteinExistence type="predicted"/>
<dbReference type="PANTHER" id="PTHR15503:SF22">
    <property type="entry name" value="TRANSPOSON TY3-I GAG POLYPROTEIN"/>
    <property type="match status" value="1"/>
</dbReference>
<dbReference type="PANTHER" id="PTHR15503">
    <property type="entry name" value="LDOC1 RELATED"/>
    <property type="match status" value="1"/>
</dbReference>
<dbReference type="Proteomes" id="UP000447434">
    <property type="component" value="Chromosome 24"/>
</dbReference>
<evidence type="ECO:0000256" key="1">
    <source>
        <dbReference type="SAM" id="MobiDB-lite"/>
    </source>
</evidence>